<comment type="similarity">
    <text evidence="2">Belongs to the SMIM8 family.</text>
</comment>
<dbReference type="Pfam" id="PF14937">
    <property type="entry name" value="DUF4500"/>
    <property type="match status" value="1"/>
</dbReference>
<dbReference type="PANTHER" id="PTHR14274:SF1">
    <property type="entry name" value="SMALL INTEGRAL MEMBRANE PROTEIN 8"/>
    <property type="match status" value="1"/>
</dbReference>
<sequence>MSEDKTQSTNSVATETKDTNKTTTTTKREGGGWRQMQSTSAFRAINFELYVKPNTRVSILGGLMFFGCLGYIVYMNISDKDKGNTYTAINEDGSLTRRVRTSKWD</sequence>
<name>A0AA88Y8F9_PINIB</name>
<evidence type="ECO:0000256" key="4">
    <source>
        <dbReference type="ARBA" id="ARBA00022692"/>
    </source>
</evidence>
<evidence type="ECO:0000256" key="1">
    <source>
        <dbReference type="ARBA" id="ARBA00004167"/>
    </source>
</evidence>
<dbReference type="GO" id="GO:0016020">
    <property type="term" value="C:membrane"/>
    <property type="evidence" value="ECO:0007669"/>
    <property type="project" value="UniProtKB-SubCell"/>
</dbReference>
<keyword evidence="6 8" id="KW-0472">Membrane</keyword>
<dbReference type="InterPro" id="IPR026686">
    <property type="entry name" value="UPF0708"/>
</dbReference>
<protein>
    <recommendedName>
        <fullName evidence="3">Small integral membrane protein 8</fullName>
    </recommendedName>
</protein>
<keyword evidence="5 8" id="KW-1133">Transmembrane helix</keyword>
<evidence type="ECO:0000256" key="7">
    <source>
        <dbReference type="SAM" id="MobiDB-lite"/>
    </source>
</evidence>
<evidence type="ECO:0000256" key="5">
    <source>
        <dbReference type="ARBA" id="ARBA00022989"/>
    </source>
</evidence>
<gene>
    <name evidence="9" type="ORF">FSP39_007263</name>
</gene>
<organism evidence="9 10">
    <name type="scientific">Pinctada imbricata</name>
    <name type="common">Atlantic pearl-oyster</name>
    <name type="synonym">Pinctada martensii</name>
    <dbReference type="NCBI Taxonomy" id="66713"/>
    <lineage>
        <taxon>Eukaryota</taxon>
        <taxon>Metazoa</taxon>
        <taxon>Spiralia</taxon>
        <taxon>Lophotrochozoa</taxon>
        <taxon>Mollusca</taxon>
        <taxon>Bivalvia</taxon>
        <taxon>Autobranchia</taxon>
        <taxon>Pteriomorphia</taxon>
        <taxon>Pterioida</taxon>
        <taxon>Pterioidea</taxon>
        <taxon>Pteriidae</taxon>
        <taxon>Pinctada</taxon>
    </lineage>
</organism>
<comment type="subcellular location">
    <subcellularLocation>
        <location evidence="1">Membrane</location>
        <topology evidence="1">Single-pass membrane protein</topology>
    </subcellularLocation>
</comment>
<feature type="transmembrane region" description="Helical" evidence="8">
    <location>
        <begin position="57"/>
        <end position="74"/>
    </location>
</feature>
<feature type="region of interest" description="Disordered" evidence="7">
    <location>
        <begin position="1"/>
        <end position="33"/>
    </location>
</feature>
<evidence type="ECO:0000256" key="2">
    <source>
        <dbReference type="ARBA" id="ARBA00009328"/>
    </source>
</evidence>
<comment type="caution">
    <text evidence="9">The sequence shown here is derived from an EMBL/GenBank/DDBJ whole genome shotgun (WGS) entry which is preliminary data.</text>
</comment>
<evidence type="ECO:0000256" key="3">
    <source>
        <dbReference type="ARBA" id="ARBA00014451"/>
    </source>
</evidence>
<accession>A0AA88Y8F9</accession>
<proteinExistence type="inferred from homology"/>
<dbReference type="Proteomes" id="UP001186944">
    <property type="component" value="Unassembled WGS sequence"/>
</dbReference>
<evidence type="ECO:0000313" key="10">
    <source>
        <dbReference type="Proteomes" id="UP001186944"/>
    </source>
</evidence>
<dbReference type="AlphaFoldDB" id="A0AA88Y8F9"/>
<keyword evidence="4 8" id="KW-0812">Transmembrane</keyword>
<dbReference type="EMBL" id="VSWD01000008">
    <property type="protein sequence ID" value="KAK3094865.1"/>
    <property type="molecule type" value="Genomic_DNA"/>
</dbReference>
<feature type="compositionally biased region" description="Basic and acidic residues" evidence="7">
    <location>
        <begin position="15"/>
        <end position="31"/>
    </location>
</feature>
<dbReference type="PANTHER" id="PTHR14274">
    <property type="entry name" value="SMALL INTEGRAL MEMBRANE PROTEIN 8"/>
    <property type="match status" value="1"/>
</dbReference>
<keyword evidence="10" id="KW-1185">Reference proteome</keyword>
<evidence type="ECO:0000313" key="9">
    <source>
        <dbReference type="EMBL" id="KAK3094865.1"/>
    </source>
</evidence>
<evidence type="ECO:0000256" key="8">
    <source>
        <dbReference type="SAM" id="Phobius"/>
    </source>
</evidence>
<evidence type="ECO:0000256" key="6">
    <source>
        <dbReference type="ARBA" id="ARBA00023136"/>
    </source>
</evidence>
<reference evidence="9" key="1">
    <citation type="submission" date="2019-08" db="EMBL/GenBank/DDBJ databases">
        <title>The improved chromosome-level genome for the pearl oyster Pinctada fucata martensii using PacBio sequencing and Hi-C.</title>
        <authorList>
            <person name="Zheng Z."/>
        </authorList>
    </citation>
    <scope>NUCLEOTIDE SEQUENCE</scope>
    <source>
        <strain evidence="9">ZZ-2019</strain>
        <tissue evidence="9">Adductor muscle</tissue>
    </source>
</reference>